<dbReference type="Pfam" id="PF13739">
    <property type="entry name" value="PdaC"/>
    <property type="match status" value="1"/>
</dbReference>
<reference evidence="4 5" key="1">
    <citation type="submission" date="2017-02" db="EMBL/GenBank/DDBJ databases">
        <title>Complete genome sequence of Brachyspira hampsonii genomovar I strain NSH-16 (ATCC BAA-2463).</title>
        <authorList>
            <person name="Mirajkar N.S."/>
            <person name="Gebhart C.J."/>
        </authorList>
    </citation>
    <scope>NUCLEOTIDE SEQUENCE [LARGE SCALE GENOMIC DNA]</scope>
    <source>
        <strain evidence="4 5">NSH-16</strain>
    </source>
</reference>
<dbReference type="AlphaFoldDB" id="A0AAC9TT56"/>
<dbReference type="Pfam" id="PF11738">
    <property type="entry name" value="DUF3298"/>
    <property type="match status" value="1"/>
</dbReference>
<dbReference type="InterPro" id="IPR025303">
    <property type="entry name" value="PdaC"/>
</dbReference>
<name>A0AAC9TT56_9SPIR</name>
<dbReference type="Proteomes" id="UP000264880">
    <property type="component" value="Chromosome"/>
</dbReference>
<evidence type="ECO:0000256" key="1">
    <source>
        <dbReference type="SAM" id="SignalP"/>
    </source>
</evidence>
<gene>
    <name evidence="4" type="ORF">BHAMNSH16_00350</name>
</gene>
<accession>A0AAC9TT56</accession>
<feature type="domain" description="DUF3298" evidence="2">
    <location>
        <begin position="282"/>
        <end position="353"/>
    </location>
</feature>
<dbReference type="InterPro" id="IPR021729">
    <property type="entry name" value="DUF3298"/>
</dbReference>
<feature type="chain" id="PRO_5042217919" evidence="1">
    <location>
        <begin position="23"/>
        <end position="369"/>
    </location>
</feature>
<sequence>MKTNFKVMILSLLLVVSCSNSNNNKNSDNIKSNIDIPLTENEKLYDYEVVYLMSDNGEYISSALTYNTNNLGKIVYTYPNQNSVTFNVERIGELDEGSISAVSYDNNTLEGNLPSISYPFNAKIDGKEIIFKSVKSPVTGARTIEYSYTNVSTNSDNIFEYKNSIFVLNNENNSEVINKINLDINKEFGITDASSFNDLGSLLKNENVISNKMNTYYDEWLNSDYIANTSEDSSQYCINYLSEKFISIIRFIYEYTGGAHGTYATVYSVYSLENGNKLKIEDLITDLKNTDLLNLIKDKLLKIDGRDESSYFDLNELSLENNNFYITSNGLVFTWGIYEIGPYAIGETKVLISAEEIKPYLKDKYKTIF</sequence>
<dbReference type="KEGG" id="bhp:BHAMNSH16_00350"/>
<evidence type="ECO:0000313" key="4">
    <source>
        <dbReference type="EMBL" id="ASJ20184.1"/>
    </source>
</evidence>
<dbReference type="RefSeq" id="WP_069731981.1">
    <property type="nucleotide sequence ID" value="NZ_CP019914.1"/>
</dbReference>
<dbReference type="Gene3D" id="3.30.565.40">
    <property type="entry name" value="Fervidobacterium nodosum Rt17-B1 like"/>
    <property type="match status" value="1"/>
</dbReference>
<evidence type="ECO:0000259" key="3">
    <source>
        <dbReference type="Pfam" id="PF13739"/>
    </source>
</evidence>
<feature type="signal peptide" evidence="1">
    <location>
        <begin position="1"/>
        <end position="22"/>
    </location>
</feature>
<feature type="domain" description="Deacetylase PdaC" evidence="3">
    <location>
        <begin position="154"/>
        <end position="262"/>
    </location>
</feature>
<keyword evidence="5" id="KW-1185">Reference proteome</keyword>
<keyword evidence="1" id="KW-0732">Signal</keyword>
<proteinExistence type="predicted"/>
<protein>
    <submittedName>
        <fullName evidence="4">Sulfurtransferase</fullName>
    </submittedName>
</protein>
<evidence type="ECO:0000313" key="5">
    <source>
        <dbReference type="Proteomes" id="UP000264880"/>
    </source>
</evidence>
<evidence type="ECO:0000259" key="2">
    <source>
        <dbReference type="Pfam" id="PF11738"/>
    </source>
</evidence>
<dbReference type="Gene3D" id="3.90.640.20">
    <property type="entry name" value="Heat-shock cognate protein, ATPase"/>
    <property type="match status" value="1"/>
</dbReference>
<organism evidence="4 5">
    <name type="scientific">Brachyspira hampsonii</name>
    <dbReference type="NCBI Taxonomy" id="1287055"/>
    <lineage>
        <taxon>Bacteria</taxon>
        <taxon>Pseudomonadati</taxon>
        <taxon>Spirochaetota</taxon>
        <taxon>Spirochaetia</taxon>
        <taxon>Brachyspirales</taxon>
        <taxon>Brachyspiraceae</taxon>
        <taxon>Brachyspira</taxon>
    </lineage>
</organism>
<dbReference type="PROSITE" id="PS51257">
    <property type="entry name" value="PROKAR_LIPOPROTEIN"/>
    <property type="match status" value="1"/>
</dbReference>
<dbReference type="EMBL" id="CP019914">
    <property type="protein sequence ID" value="ASJ20184.1"/>
    <property type="molecule type" value="Genomic_DNA"/>
</dbReference>
<dbReference type="InterPro" id="IPR037126">
    <property type="entry name" value="PdaC/RsiV-like_sf"/>
</dbReference>